<dbReference type="EMBL" id="SDIL01000008">
    <property type="protein sequence ID" value="RXK41488.1"/>
    <property type="molecule type" value="Genomic_DNA"/>
</dbReference>
<dbReference type="Proteomes" id="UP000289152">
    <property type="component" value="Unassembled WGS sequence"/>
</dbReference>
<reference evidence="2 3" key="1">
    <citation type="submission" date="2016-06" db="EMBL/GenBank/DDBJ databases">
        <title>Evolution of pathogenesis and genome organization in the Tremellales.</title>
        <authorList>
            <person name="Cuomo C."/>
            <person name="Litvintseva A."/>
            <person name="Heitman J."/>
            <person name="Chen Y."/>
            <person name="Sun S."/>
            <person name="Springer D."/>
            <person name="Dromer F."/>
            <person name="Young S."/>
            <person name="Zeng Q."/>
            <person name="Chapman S."/>
            <person name="Gujja S."/>
            <person name="Saif S."/>
            <person name="Birren B."/>
        </authorList>
    </citation>
    <scope>NUCLEOTIDE SEQUENCE [LARGE SCALE GENOMIC DNA]</scope>
    <source>
        <strain evidence="2 3">ATCC 28783</strain>
    </source>
</reference>
<feature type="region of interest" description="Disordered" evidence="1">
    <location>
        <begin position="661"/>
        <end position="715"/>
    </location>
</feature>
<evidence type="ECO:0000256" key="1">
    <source>
        <dbReference type="SAM" id="MobiDB-lite"/>
    </source>
</evidence>
<sequence length="921" mass="100614">MSSITFDRLLLEPKETSRYLFDPNKLTILRLPDDSIFRLAYPHLGPNILISLEPDGSSNWDPLLLEGSTTAPCSGRNIRSFCNYHAISCSILLGLAAVNMDVASAPTVCGTMPEHEFKEIFLEKLIKQGRTYAQCVMTQWMFVDQTRIDVNWSADQIRAARSKPVIQVVELTKDMILKAKSMQASERGPILSWLDMVGTIMCQYSRSSKIPSVLGDFIKKNSPLSSLVSKPDFDTKSIQDWDGSLAGTILEEMTSKHSANSTLFGTHFPPGPTRPSKGNIGRSTTQSATPTDPPVDAGMETGETVVKKGVTRTPTLAESKGEKKEKKKKKKKSEGGGPPSAPTDGDQRSETGNARESVLTPSTRPASPSLPVESTKDSVMQSQRVDEGDISQEFSHTPHGGGRTAVTPSITTREPGKKKKGKKKINYDGSKVIEQREPANIPPTTIAPAIGIVSLAEEPDNSQANEAQDSGRISSPQADHAVSNDHHPNSTESTQLQGTSTAGNGPVHGPDVQHPGKRSKARRARGHNNPRPPDAYHQDEGGSHTHVETRKAEPDGLRTSITGHGMPDVSNKDVIFPHTSGSNDADVDRTVVTPVQEIARGSSFAPNQSFHIEKPHLSEPNQANFPTSDTDRLRADLSTEVNADPDLMGQLEISRQVRQTLDVSSEKSVDELPDRPISLEGSSPMLPTAIQDSESSSSSEHCELPGPSNMNHPNSSVTMQVLNDTGKHQPHWPSLDTSPETRHNDWSTEMHRVESHNEDGDPMGQAPEQEVLTIERHAPIPAAQFEGPPPPLTWDTVYARIARERGSPDSHTVTRDAQSDTGSTGFTTEIDQGGYINHPPYRSTGPYLPWTPYVGFDHPPYPLHHQQPPPLSPSVYPIIDHCYTMPQGMHLYAPPTNDTFGHPFLSQWQSGWKPGWQGSGR</sequence>
<feature type="compositionally biased region" description="Basic and acidic residues" evidence="1">
    <location>
        <begin position="806"/>
        <end position="818"/>
    </location>
</feature>
<accession>A0A4Q1BTZ8</accession>
<feature type="compositionally biased region" description="Basic and acidic residues" evidence="1">
    <location>
        <begin position="664"/>
        <end position="674"/>
    </location>
</feature>
<feature type="compositionally biased region" description="Polar residues" evidence="1">
    <location>
        <begin position="490"/>
        <end position="503"/>
    </location>
</feature>
<feature type="compositionally biased region" description="Polar residues" evidence="1">
    <location>
        <begin position="819"/>
        <end position="830"/>
    </location>
</feature>
<feature type="compositionally biased region" description="Polar residues" evidence="1">
    <location>
        <begin position="461"/>
        <end position="477"/>
    </location>
</feature>
<feature type="compositionally biased region" description="Low complexity" evidence="1">
    <location>
        <begin position="438"/>
        <end position="452"/>
    </location>
</feature>
<feature type="region of interest" description="Disordered" evidence="1">
    <location>
        <begin position="260"/>
        <end position="570"/>
    </location>
</feature>
<evidence type="ECO:0000313" key="2">
    <source>
        <dbReference type="EMBL" id="RXK41488.1"/>
    </source>
</evidence>
<feature type="compositionally biased region" description="Basic residues" evidence="1">
    <location>
        <begin position="515"/>
        <end position="528"/>
    </location>
</feature>
<protein>
    <submittedName>
        <fullName evidence="2">Uncharacterized protein</fullName>
    </submittedName>
</protein>
<proteinExistence type="predicted"/>
<evidence type="ECO:0000313" key="3">
    <source>
        <dbReference type="Proteomes" id="UP000289152"/>
    </source>
</evidence>
<gene>
    <name evidence="2" type="ORF">M231_01196</name>
</gene>
<comment type="caution">
    <text evidence="2">The sequence shown here is derived from an EMBL/GenBank/DDBJ whole genome shotgun (WGS) entry which is preliminary data.</text>
</comment>
<feature type="compositionally biased region" description="Basic and acidic residues" evidence="1">
    <location>
        <begin position="534"/>
        <end position="556"/>
    </location>
</feature>
<feature type="compositionally biased region" description="Polar residues" evidence="1">
    <location>
        <begin position="281"/>
        <end position="290"/>
    </location>
</feature>
<feature type="region of interest" description="Disordered" evidence="1">
    <location>
        <begin position="806"/>
        <end position="835"/>
    </location>
</feature>
<keyword evidence="3" id="KW-1185">Reference proteome</keyword>
<organism evidence="2 3">
    <name type="scientific">Tremella mesenterica</name>
    <name type="common">Jelly fungus</name>
    <dbReference type="NCBI Taxonomy" id="5217"/>
    <lineage>
        <taxon>Eukaryota</taxon>
        <taxon>Fungi</taxon>
        <taxon>Dikarya</taxon>
        <taxon>Basidiomycota</taxon>
        <taxon>Agaricomycotina</taxon>
        <taxon>Tremellomycetes</taxon>
        <taxon>Tremellales</taxon>
        <taxon>Tremellaceae</taxon>
        <taxon>Tremella</taxon>
    </lineage>
</organism>
<feature type="compositionally biased region" description="Polar residues" evidence="1">
    <location>
        <begin position="350"/>
        <end position="366"/>
    </location>
</feature>
<name>A0A4Q1BTZ8_TREME</name>
<dbReference type="InParanoid" id="A0A4Q1BTZ8"/>
<dbReference type="VEuPathDB" id="FungiDB:TREMEDRAFT_58039"/>
<dbReference type="AlphaFoldDB" id="A0A4Q1BTZ8"/>